<accession>A0A485M3Y9</accession>
<dbReference type="InterPro" id="IPR009875">
    <property type="entry name" value="PilZ_domain"/>
</dbReference>
<organism evidence="2">
    <name type="scientific">anaerobic digester metagenome</name>
    <dbReference type="NCBI Taxonomy" id="1263854"/>
    <lineage>
        <taxon>unclassified sequences</taxon>
        <taxon>metagenomes</taxon>
        <taxon>ecological metagenomes</taxon>
    </lineage>
</organism>
<sequence>MNIDTMLNLNAGVHAHVSGGNSVPGEVTGISGEDQFVFSPQGAWDVSEGTLVRISDGQDSILVRVVETTDKGIRMCVESYATPGNERRQDVRIYDKIYFRSEFLCHADRRAEVLPATLERIRSNKLIIDSFLKGKYGYPGADEVPYTRESPYNQAIWEINRKLDLLIHMYLVDDFGELMKSSPRDVNISASGIRFISGDSYEKGDLLEINLILPMVPLLFIRLVGNVVRVKPVTSYETRRYAVAVRFIHIDPESKDDIIRYLFRRQRELLRKRQS</sequence>
<dbReference type="SUPFAM" id="SSF141371">
    <property type="entry name" value="PilZ domain-like"/>
    <property type="match status" value="1"/>
</dbReference>
<feature type="domain" description="PilZ" evidence="1">
    <location>
        <begin position="184"/>
        <end position="264"/>
    </location>
</feature>
<dbReference type="Pfam" id="PF07238">
    <property type="entry name" value="PilZ"/>
    <property type="match status" value="1"/>
</dbReference>
<evidence type="ECO:0000313" key="2">
    <source>
        <dbReference type="EMBL" id="VFU15610.1"/>
    </source>
</evidence>
<dbReference type="AlphaFoldDB" id="A0A485M3Y9"/>
<gene>
    <name evidence="2" type="ORF">SCFA_430003</name>
</gene>
<protein>
    <submittedName>
        <fullName evidence="2">PilZ domain protein</fullName>
    </submittedName>
</protein>
<dbReference type="Gene3D" id="2.40.10.220">
    <property type="entry name" value="predicted glycosyltransferase like domains"/>
    <property type="match status" value="1"/>
</dbReference>
<dbReference type="EMBL" id="CAADRM010000107">
    <property type="protein sequence ID" value="VFU15610.1"/>
    <property type="molecule type" value="Genomic_DNA"/>
</dbReference>
<evidence type="ECO:0000259" key="1">
    <source>
        <dbReference type="Pfam" id="PF07238"/>
    </source>
</evidence>
<name>A0A485M3Y9_9ZZZZ</name>
<dbReference type="GO" id="GO:0035438">
    <property type="term" value="F:cyclic-di-GMP binding"/>
    <property type="evidence" value="ECO:0007669"/>
    <property type="project" value="InterPro"/>
</dbReference>
<proteinExistence type="predicted"/>
<reference evidence="2" key="1">
    <citation type="submission" date="2019-03" db="EMBL/GenBank/DDBJ databases">
        <authorList>
            <person name="Hao L."/>
        </authorList>
    </citation>
    <scope>NUCLEOTIDE SEQUENCE</scope>
</reference>